<evidence type="ECO:0000313" key="8">
    <source>
        <dbReference type="Proteomes" id="UP000011116"/>
    </source>
</evidence>
<dbReference type="InterPro" id="IPR026992">
    <property type="entry name" value="DIOX_N"/>
</dbReference>
<accession>A0A8I6XUF7</accession>
<dbReference type="Gene3D" id="2.60.120.330">
    <property type="entry name" value="B-lactam Antibiotic, Isopenicillin N Synthase, Chain"/>
    <property type="match status" value="1"/>
</dbReference>
<evidence type="ECO:0000256" key="3">
    <source>
        <dbReference type="ARBA" id="ARBA00023002"/>
    </source>
</evidence>
<evidence type="ECO:0000256" key="4">
    <source>
        <dbReference type="ARBA" id="ARBA00023004"/>
    </source>
</evidence>
<reference evidence="7" key="3">
    <citation type="submission" date="2022-01" db="UniProtKB">
        <authorList>
            <consortium name="EnsemblPlants"/>
        </authorList>
    </citation>
    <scope>IDENTIFICATION</scope>
    <source>
        <strain evidence="7">subsp. vulgare</strain>
    </source>
</reference>
<gene>
    <name evidence="7" type="primary">LOC123447297</name>
</gene>
<dbReference type="EnsemblPlants" id="HORVU.MOREX.r3.4HG0409540.1">
    <property type="protein sequence ID" value="HORVU.MOREX.r3.4HG0409540.1"/>
    <property type="gene ID" value="HORVU.MOREX.r3.4HG0409540"/>
</dbReference>
<keyword evidence="2 5" id="KW-0479">Metal-binding</keyword>
<dbReference type="KEGG" id="hvg:123447296"/>
<evidence type="ECO:0000259" key="6">
    <source>
        <dbReference type="PROSITE" id="PS51471"/>
    </source>
</evidence>
<reference evidence="7" key="2">
    <citation type="submission" date="2020-10" db="EMBL/GenBank/DDBJ databases">
        <authorList>
            <person name="Scholz U."/>
            <person name="Mascher M."/>
            <person name="Fiebig A."/>
        </authorList>
    </citation>
    <scope>NUCLEOTIDE SEQUENCE [LARGE SCALE GENOMIC DNA]</scope>
    <source>
        <strain evidence="7">cv. Morex</strain>
    </source>
</reference>
<keyword evidence="3 5" id="KW-0560">Oxidoreductase</keyword>
<evidence type="ECO:0000256" key="1">
    <source>
        <dbReference type="ARBA" id="ARBA00008056"/>
    </source>
</evidence>
<dbReference type="Proteomes" id="UP000011116">
    <property type="component" value="Chromosome 4H"/>
</dbReference>
<dbReference type="InterPro" id="IPR050295">
    <property type="entry name" value="Plant_2OG-oxidoreductases"/>
</dbReference>
<evidence type="ECO:0000313" key="7">
    <source>
        <dbReference type="EnsemblPlants" id="HORVU.MOREX.r3.4HG0409540.1"/>
    </source>
</evidence>
<name>A0A8I6XUF7_HORVV</name>
<feature type="domain" description="Fe2OG dioxygenase" evidence="6">
    <location>
        <begin position="184"/>
        <end position="284"/>
    </location>
</feature>
<evidence type="ECO:0000256" key="2">
    <source>
        <dbReference type="ARBA" id="ARBA00022723"/>
    </source>
</evidence>
<dbReference type="Pfam" id="PF03171">
    <property type="entry name" value="2OG-FeII_Oxy"/>
    <property type="match status" value="1"/>
</dbReference>
<keyword evidence="4 5" id="KW-0408">Iron</keyword>
<keyword evidence="8" id="KW-1185">Reference proteome</keyword>
<comment type="similarity">
    <text evidence="1 5">Belongs to the iron/ascorbate-dependent oxidoreductase family.</text>
</comment>
<dbReference type="PROSITE" id="PS51471">
    <property type="entry name" value="FE2OG_OXY"/>
    <property type="match status" value="1"/>
</dbReference>
<dbReference type="GO" id="GO:0016491">
    <property type="term" value="F:oxidoreductase activity"/>
    <property type="evidence" value="ECO:0007669"/>
    <property type="project" value="UniProtKB-KW"/>
</dbReference>
<dbReference type="InterPro" id="IPR027443">
    <property type="entry name" value="IPNS-like_sf"/>
</dbReference>
<proteinExistence type="inferred from homology"/>
<protein>
    <recommendedName>
        <fullName evidence="6">Fe2OG dioxygenase domain-containing protein</fullName>
    </recommendedName>
</protein>
<dbReference type="OrthoDB" id="406156at2759"/>
<organism evidence="7 8">
    <name type="scientific">Hordeum vulgare subsp. vulgare</name>
    <name type="common">Domesticated barley</name>
    <dbReference type="NCBI Taxonomy" id="112509"/>
    <lineage>
        <taxon>Eukaryota</taxon>
        <taxon>Viridiplantae</taxon>
        <taxon>Streptophyta</taxon>
        <taxon>Embryophyta</taxon>
        <taxon>Tracheophyta</taxon>
        <taxon>Spermatophyta</taxon>
        <taxon>Magnoliopsida</taxon>
        <taxon>Liliopsida</taxon>
        <taxon>Poales</taxon>
        <taxon>Poaceae</taxon>
        <taxon>BOP clade</taxon>
        <taxon>Pooideae</taxon>
        <taxon>Triticodae</taxon>
        <taxon>Triticeae</taxon>
        <taxon>Hordeinae</taxon>
        <taxon>Hordeum</taxon>
    </lineage>
</organism>
<dbReference type="SUPFAM" id="SSF51197">
    <property type="entry name" value="Clavaminate synthase-like"/>
    <property type="match status" value="1"/>
</dbReference>
<dbReference type="FunFam" id="2.60.120.330:FF:000041">
    <property type="entry name" value="Hyoscyamine 6-dioxygenase"/>
    <property type="match status" value="1"/>
</dbReference>
<dbReference type="Gramene" id="HORVU.MOREX.r3.4HG0409540.1">
    <property type="protein sequence ID" value="HORVU.MOREX.r3.4HG0409540.1"/>
    <property type="gene ID" value="HORVU.MOREX.r3.4HG0409540"/>
</dbReference>
<dbReference type="AlphaFoldDB" id="A0A8I6XUF7"/>
<reference evidence="8" key="1">
    <citation type="journal article" date="2012" name="Nature">
        <title>A physical, genetic and functional sequence assembly of the barley genome.</title>
        <authorList>
            <consortium name="The International Barley Genome Sequencing Consortium"/>
            <person name="Mayer K.F."/>
            <person name="Waugh R."/>
            <person name="Brown J.W."/>
            <person name="Schulman A."/>
            <person name="Langridge P."/>
            <person name="Platzer M."/>
            <person name="Fincher G.B."/>
            <person name="Muehlbauer G.J."/>
            <person name="Sato K."/>
            <person name="Close T.J."/>
            <person name="Wise R.P."/>
            <person name="Stein N."/>
        </authorList>
    </citation>
    <scope>NUCLEOTIDE SEQUENCE [LARGE SCALE GENOMIC DNA]</scope>
    <source>
        <strain evidence="8">cv. Morex</strain>
    </source>
</reference>
<dbReference type="Pfam" id="PF14226">
    <property type="entry name" value="DIOX_N"/>
    <property type="match status" value="1"/>
</dbReference>
<dbReference type="SMR" id="A0A8I6XUF7"/>
<evidence type="ECO:0000256" key="5">
    <source>
        <dbReference type="RuleBase" id="RU003682"/>
    </source>
</evidence>
<dbReference type="InterPro" id="IPR044861">
    <property type="entry name" value="IPNS-like_FE2OG_OXY"/>
</dbReference>
<sequence length="339" mass="37804">MENILHATPAHVSLPESFVFASDKVPPATKAVVSLPIIDLSCGRDEVRRSILEAGKELGFFQVVNHGVSKQVMRDMEGMCEQFFHLPAVDKASLYSEERHKPNRLFSGATYDTGGEKYWRDCLRLACPFPVDDSINEWPDTPKGLRDVIEKFTSQTRDVGKELLRLLCDGMGIRADYFEGDLSGGNVILNINHYPSCPNPDKALGQPPHCDRNLITLLLPSAVNGLEVSYKGDWIKVDPAPNAFVVNFGQQLEVVTNGLLKSIEHRAMTNSALARTSVATFIMPTQECLIGPAKEFLSKENPPCYRTTMFRDFMRIYNVVKLGSSLNLTTNLKNVQKEI</sequence>
<dbReference type="GO" id="GO:0046872">
    <property type="term" value="F:metal ion binding"/>
    <property type="evidence" value="ECO:0007669"/>
    <property type="project" value="UniProtKB-KW"/>
</dbReference>
<dbReference type="Gramene" id="HORVU.MOREX.r2.4HG0341080.1">
    <property type="protein sequence ID" value="HORVU.MOREX.r2.4HG0341080.1"/>
    <property type="gene ID" value="HORVU.MOREX.r2.4HG0341080"/>
</dbReference>
<dbReference type="InterPro" id="IPR005123">
    <property type="entry name" value="Oxoglu/Fe-dep_dioxygenase_dom"/>
</dbReference>
<dbReference type="PANTHER" id="PTHR47991">
    <property type="entry name" value="OXOGLUTARATE/IRON-DEPENDENT DIOXYGENASE"/>
    <property type="match status" value="1"/>
</dbReference>